<organism evidence="1 2">
    <name type="scientific">Hibiscus sabdariffa</name>
    <name type="common">roselle</name>
    <dbReference type="NCBI Taxonomy" id="183260"/>
    <lineage>
        <taxon>Eukaryota</taxon>
        <taxon>Viridiplantae</taxon>
        <taxon>Streptophyta</taxon>
        <taxon>Embryophyta</taxon>
        <taxon>Tracheophyta</taxon>
        <taxon>Spermatophyta</taxon>
        <taxon>Magnoliopsida</taxon>
        <taxon>eudicotyledons</taxon>
        <taxon>Gunneridae</taxon>
        <taxon>Pentapetalae</taxon>
        <taxon>rosids</taxon>
        <taxon>malvids</taxon>
        <taxon>Malvales</taxon>
        <taxon>Malvaceae</taxon>
        <taxon>Malvoideae</taxon>
        <taxon>Hibiscus</taxon>
    </lineage>
</organism>
<protein>
    <submittedName>
        <fullName evidence="1">Uncharacterized protein</fullName>
    </submittedName>
</protein>
<reference evidence="1 2" key="1">
    <citation type="journal article" date="2024" name="G3 (Bethesda)">
        <title>Genome assembly of Hibiscus sabdariffa L. provides insights into metabolisms of medicinal natural products.</title>
        <authorList>
            <person name="Kim T."/>
        </authorList>
    </citation>
    <scope>NUCLEOTIDE SEQUENCE [LARGE SCALE GENOMIC DNA]</scope>
    <source>
        <strain evidence="1">TK-2024</strain>
        <tissue evidence="1">Old leaves</tissue>
    </source>
</reference>
<dbReference type="EMBL" id="JBBPBM010000010">
    <property type="protein sequence ID" value="KAK8565215.1"/>
    <property type="molecule type" value="Genomic_DNA"/>
</dbReference>
<evidence type="ECO:0000313" key="1">
    <source>
        <dbReference type="EMBL" id="KAK8565215.1"/>
    </source>
</evidence>
<proteinExistence type="predicted"/>
<dbReference type="Proteomes" id="UP001472677">
    <property type="component" value="Unassembled WGS sequence"/>
</dbReference>
<name>A0ABR2ET65_9ROSI</name>
<sequence length="392" mass="41586">MANPSLNLTLRLPSLQNVGPGGRPPDTVPVAMDHERVLGDTSVQHESRSIHGELGDPDVGVIAGHLNDMILGSVDKEMHHMETMAHDSVVVTHPQAPDVNRGSSPTYARMVANNPSVVGKKVSDWRTDNDNVVVLEETCGVALHGLNTSVVNSDIVDKSAYERPSEPSAHDPYGPWMQVVSRFHKLSGSGTLGSRGKALPGGSDSRFDVLASEVEPVQEDMAVNGIVPDMNLVLVADSDEASVVGRKARMDYGRKTRAKIVASVDSNPDIRSKNSIPSMSNVQVVTSGATTGGKISKARGTVGHALNDGVRPDHLGVRIRKNNNGHHMPQPALFEWTQKFALELEAANMGPSRDLEAMVEDTGQGAMQGGNGIVVHDATVLDVSDGGPGVGR</sequence>
<keyword evidence="2" id="KW-1185">Reference proteome</keyword>
<gene>
    <name evidence="1" type="ORF">V6N12_058785</name>
</gene>
<comment type="caution">
    <text evidence="1">The sequence shown here is derived from an EMBL/GenBank/DDBJ whole genome shotgun (WGS) entry which is preliminary data.</text>
</comment>
<evidence type="ECO:0000313" key="2">
    <source>
        <dbReference type="Proteomes" id="UP001472677"/>
    </source>
</evidence>
<accession>A0ABR2ET65</accession>